<proteinExistence type="predicted"/>
<organism evidence="1 2">
    <name type="scientific">Streptomyces pratisoli</name>
    <dbReference type="NCBI Taxonomy" id="3139917"/>
    <lineage>
        <taxon>Bacteria</taxon>
        <taxon>Bacillati</taxon>
        <taxon>Actinomycetota</taxon>
        <taxon>Actinomycetes</taxon>
        <taxon>Kitasatosporales</taxon>
        <taxon>Streptomycetaceae</taxon>
        <taxon>Streptomyces</taxon>
    </lineage>
</organism>
<dbReference type="EMBL" id="JBBKAI010000002">
    <property type="protein sequence ID" value="MEJ8662112.1"/>
    <property type="molecule type" value="Genomic_DNA"/>
</dbReference>
<evidence type="ECO:0000313" key="1">
    <source>
        <dbReference type="EMBL" id="MEJ8662112.1"/>
    </source>
</evidence>
<gene>
    <name evidence="1" type="ORF">WKI58_37495</name>
</gene>
<sequence>MNCFDCATNALRPVQAVAVAACARCGAGMCRTHLHVTSDPPPGAPGSSAPAPEARRLTCDVCYAAERAAAGLA</sequence>
<name>A0ACC6QUE1_9ACTN</name>
<keyword evidence="2" id="KW-1185">Reference proteome</keyword>
<evidence type="ECO:0000313" key="2">
    <source>
        <dbReference type="Proteomes" id="UP001375539"/>
    </source>
</evidence>
<accession>A0ACC6QUE1</accession>
<reference evidence="1" key="1">
    <citation type="submission" date="2024-03" db="EMBL/GenBank/DDBJ databases">
        <title>Novel Streptomyces species of biotechnological and ecological value are a feature of Machair soil.</title>
        <authorList>
            <person name="Prole J.R."/>
            <person name="Goodfellow M."/>
            <person name="Allenby N."/>
            <person name="Ward A.C."/>
        </authorList>
    </citation>
    <scope>NUCLEOTIDE SEQUENCE</scope>
    <source>
        <strain evidence="1">MS1.AVA.4</strain>
    </source>
</reference>
<protein>
    <submittedName>
        <fullName evidence="1">DUF2180 family protein</fullName>
    </submittedName>
</protein>
<dbReference type="Proteomes" id="UP001375539">
    <property type="component" value="Unassembled WGS sequence"/>
</dbReference>
<comment type="caution">
    <text evidence="1">The sequence shown here is derived from an EMBL/GenBank/DDBJ whole genome shotgun (WGS) entry which is preliminary data.</text>
</comment>